<dbReference type="InterPro" id="IPR012312">
    <property type="entry name" value="Hemerythrin-like"/>
</dbReference>
<evidence type="ECO:0000313" key="2">
    <source>
        <dbReference type="EMBL" id="KAK3695166.1"/>
    </source>
</evidence>
<dbReference type="EMBL" id="JAULSO010000001">
    <property type="protein sequence ID" value="KAK3695166.1"/>
    <property type="molecule type" value="Genomic_DNA"/>
</dbReference>
<evidence type="ECO:0000259" key="1">
    <source>
        <dbReference type="Pfam" id="PF01814"/>
    </source>
</evidence>
<evidence type="ECO:0000313" key="3">
    <source>
        <dbReference type="Proteomes" id="UP001270362"/>
    </source>
</evidence>
<sequence length="207" mass="22666">MSTNTPPIYSDAPLAVIHTPQFETGHTDAFTVEGSHMALSHNAFIRGFNSIYQQAPRVAAPADKVNFVGYCIAWHDCVKAHHDFEETKFFPNLDKAAGRKGLIDSAVDEHAAFHDGMARFKAYLTASTSAAFSGAELVRIMDSFKDPLYAHLKSEPGTIVALARHITPEQPVDILGIADRAGKKQITLAFVFNVMPVFLLNMGHGRL</sequence>
<dbReference type="AlphaFoldDB" id="A0AAE0XL25"/>
<dbReference type="CDD" id="cd12108">
    <property type="entry name" value="Hr-like"/>
    <property type="match status" value="1"/>
</dbReference>
<dbReference type="Gene3D" id="1.20.120.520">
    <property type="entry name" value="nmb1532 protein domain like"/>
    <property type="match status" value="1"/>
</dbReference>
<proteinExistence type="predicted"/>
<accession>A0AAE0XL25</accession>
<protein>
    <recommendedName>
        <fullName evidence="1">Hemerythrin-like domain-containing protein</fullName>
    </recommendedName>
</protein>
<reference evidence="2" key="2">
    <citation type="submission" date="2023-06" db="EMBL/GenBank/DDBJ databases">
        <authorList>
            <consortium name="Lawrence Berkeley National Laboratory"/>
            <person name="Haridas S."/>
            <person name="Hensen N."/>
            <person name="Bonometti L."/>
            <person name="Westerberg I."/>
            <person name="Brannstrom I.O."/>
            <person name="Guillou S."/>
            <person name="Cros-Aarteil S."/>
            <person name="Calhoun S."/>
            <person name="Kuo A."/>
            <person name="Mondo S."/>
            <person name="Pangilinan J."/>
            <person name="Riley R."/>
            <person name="Labutti K."/>
            <person name="Andreopoulos B."/>
            <person name="Lipzen A."/>
            <person name="Chen C."/>
            <person name="Yanf M."/>
            <person name="Daum C."/>
            <person name="Ng V."/>
            <person name="Clum A."/>
            <person name="Steindorff A."/>
            <person name="Ohm R."/>
            <person name="Martin F."/>
            <person name="Silar P."/>
            <person name="Natvig D."/>
            <person name="Lalanne C."/>
            <person name="Gautier V."/>
            <person name="Ament-Velasquez S.L."/>
            <person name="Kruys A."/>
            <person name="Hutchinson M.I."/>
            <person name="Powell A.J."/>
            <person name="Barry K."/>
            <person name="Miller A.N."/>
            <person name="Grigoriev I.V."/>
            <person name="Debuchy R."/>
            <person name="Gladieux P."/>
            <person name="Thoren M.H."/>
            <person name="Johannesson H."/>
        </authorList>
    </citation>
    <scope>NUCLEOTIDE SEQUENCE</scope>
    <source>
        <strain evidence="2">CBS 314.62</strain>
    </source>
</reference>
<gene>
    <name evidence="2" type="ORF">B0T22DRAFT_454530</name>
</gene>
<comment type="caution">
    <text evidence="2">The sequence shown here is derived from an EMBL/GenBank/DDBJ whole genome shotgun (WGS) entry which is preliminary data.</text>
</comment>
<feature type="domain" description="Hemerythrin-like" evidence="1">
    <location>
        <begin position="37"/>
        <end position="159"/>
    </location>
</feature>
<dbReference type="PANTHER" id="PTHR38048">
    <property type="entry name" value="EXPRESSED PROTEIN"/>
    <property type="match status" value="1"/>
</dbReference>
<dbReference type="Pfam" id="PF01814">
    <property type="entry name" value="Hemerythrin"/>
    <property type="match status" value="1"/>
</dbReference>
<name>A0AAE0XL25_9PEZI</name>
<reference evidence="2" key="1">
    <citation type="journal article" date="2023" name="Mol. Phylogenet. Evol.">
        <title>Genome-scale phylogeny and comparative genomics of the fungal order Sordariales.</title>
        <authorList>
            <person name="Hensen N."/>
            <person name="Bonometti L."/>
            <person name="Westerberg I."/>
            <person name="Brannstrom I.O."/>
            <person name="Guillou S."/>
            <person name="Cros-Aarteil S."/>
            <person name="Calhoun S."/>
            <person name="Haridas S."/>
            <person name="Kuo A."/>
            <person name="Mondo S."/>
            <person name="Pangilinan J."/>
            <person name="Riley R."/>
            <person name="LaButti K."/>
            <person name="Andreopoulos B."/>
            <person name="Lipzen A."/>
            <person name="Chen C."/>
            <person name="Yan M."/>
            <person name="Daum C."/>
            <person name="Ng V."/>
            <person name="Clum A."/>
            <person name="Steindorff A."/>
            <person name="Ohm R.A."/>
            <person name="Martin F."/>
            <person name="Silar P."/>
            <person name="Natvig D.O."/>
            <person name="Lalanne C."/>
            <person name="Gautier V."/>
            <person name="Ament-Velasquez S.L."/>
            <person name="Kruys A."/>
            <person name="Hutchinson M.I."/>
            <person name="Powell A.J."/>
            <person name="Barry K."/>
            <person name="Miller A.N."/>
            <person name="Grigoriev I.V."/>
            <person name="Debuchy R."/>
            <person name="Gladieux P."/>
            <person name="Hiltunen Thoren M."/>
            <person name="Johannesson H."/>
        </authorList>
    </citation>
    <scope>NUCLEOTIDE SEQUENCE</scope>
    <source>
        <strain evidence="2">CBS 314.62</strain>
    </source>
</reference>
<keyword evidence="3" id="KW-1185">Reference proteome</keyword>
<dbReference type="PANTHER" id="PTHR38048:SF2">
    <property type="entry name" value="HEMERYTHRIN-LIKE DOMAIN-CONTAINING PROTEIN"/>
    <property type="match status" value="1"/>
</dbReference>
<organism evidence="2 3">
    <name type="scientific">Podospora appendiculata</name>
    <dbReference type="NCBI Taxonomy" id="314037"/>
    <lineage>
        <taxon>Eukaryota</taxon>
        <taxon>Fungi</taxon>
        <taxon>Dikarya</taxon>
        <taxon>Ascomycota</taxon>
        <taxon>Pezizomycotina</taxon>
        <taxon>Sordariomycetes</taxon>
        <taxon>Sordariomycetidae</taxon>
        <taxon>Sordariales</taxon>
        <taxon>Podosporaceae</taxon>
        <taxon>Podospora</taxon>
    </lineage>
</organism>
<dbReference type="InterPro" id="IPR053206">
    <property type="entry name" value="Dimeric_xanthone_biosynth"/>
</dbReference>
<dbReference type="Proteomes" id="UP001270362">
    <property type="component" value="Unassembled WGS sequence"/>
</dbReference>